<evidence type="ECO:0000313" key="1">
    <source>
        <dbReference type="EMBL" id="KAI3707332.1"/>
    </source>
</evidence>
<keyword evidence="2" id="KW-1185">Reference proteome</keyword>
<dbReference type="Proteomes" id="UP001055879">
    <property type="component" value="Linkage Group LG08"/>
</dbReference>
<evidence type="ECO:0000313" key="2">
    <source>
        <dbReference type="Proteomes" id="UP001055879"/>
    </source>
</evidence>
<reference evidence="1 2" key="2">
    <citation type="journal article" date="2022" name="Mol. Ecol. Resour.">
        <title>The genomes of chicory, endive, great burdock and yacon provide insights into Asteraceae paleo-polyploidization history and plant inulin production.</title>
        <authorList>
            <person name="Fan W."/>
            <person name="Wang S."/>
            <person name="Wang H."/>
            <person name="Wang A."/>
            <person name="Jiang F."/>
            <person name="Liu H."/>
            <person name="Zhao H."/>
            <person name="Xu D."/>
            <person name="Zhang Y."/>
        </authorList>
    </citation>
    <scope>NUCLEOTIDE SEQUENCE [LARGE SCALE GENOMIC DNA]</scope>
    <source>
        <strain evidence="2">cv. Niubang</strain>
    </source>
</reference>
<comment type="caution">
    <text evidence="1">The sequence shown here is derived from an EMBL/GenBank/DDBJ whole genome shotgun (WGS) entry which is preliminary data.</text>
</comment>
<sequence>MGRAKVVMEAIKDDKKRNITFQRRKENIIKKALELTTLCDVNVSIILSTDQDQKPQIFPQDSHKLDTLIDLYRRKRTGTIGSNCSSNVSDFFINRKIKIEEELAKAKKKNLEAKYPTWFDFLNDFSEGQLREFALGLGRKIDHVQTKIDQVPLKKSSIPKNLDPIMMPMDYNDDHVRFDHSVNNLMIEQQLKLVTELLMNDDDDDFYNYERLFDFQPPPPQEAAAPATAVNNGPFSMSDIPTSQMMEYDNNFGYDPVELFCGDHQCDFFINQPSNPCSDLMEMLMRKDGNNNCCNYDQNFGVQPPSVVYSFPPPPPPPQMIVQQPEAPPVMHMNNPFFKSG</sequence>
<proteinExistence type="predicted"/>
<reference evidence="2" key="1">
    <citation type="journal article" date="2022" name="Mol. Ecol. Resour.">
        <title>The genomes of chicory, endive, great burdock and yacon provide insights into Asteraceae palaeo-polyploidization history and plant inulin production.</title>
        <authorList>
            <person name="Fan W."/>
            <person name="Wang S."/>
            <person name="Wang H."/>
            <person name="Wang A."/>
            <person name="Jiang F."/>
            <person name="Liu H."/>
            <person name="Zhao H."/>
            <person name="Xu D."/>
            <person name="Zhang Y."/>
        </authorList>
    </citation>
    <scope>NUCLEOTIDE SEQUENCE [LARGE SCALE GENOMIC DNA]</scope>
    <source>
        <strain evidence="2">cv. Niubang</strain>
    </source>
</reference>
<name>A0ACB9AAU5_ARCLA</name>
<dbReference type="EMBL" id="CM042054">
    <property type="protein sequence ID" value="KAI3707332.1"/>
    <property type="molecule type" value="Genomic_DNA"/>
</dbReference>
<organism evidence="1 2">
    <name type="scientific">Arctium lappa</name>
    <name type="common">Greater burdock</name>
    <name type="synonym">Lappa major</name>
    <dbReference type="NCBI Taxonomy" id="4217"/>
    <lineage>
        <taxon>Eukaryota</taxon>
        <taxon>Viridiplantae</taxon>
        <taxon>Streptophyta</taxon>
        <taxon>Embryophyta</taxon>
        <taxon>Tracheophyta</taxon>
        <taxon>Spermatophyta</taxon>
        <taxon>Magnoliopsida</taxon>
        <taxon>eudicotyledons</taxon>
        <taxon>Gunneridae</taxon>
        <taxon>Pentapetalae</taxon>
        <taxon>asterids</taxon>
        <taxon>campanulids</taxon>
        <taxon>Asterales</taxon>
        <taxon>Asteraceae</taxon>
        <taxon>Carduoideae</taxon>
        <taxon>Cardueae</taxon>
        <taxon>Arctiinae</taxon>
        <taxon>Arctium</taxon>
    </lineage>
</organism>
<protein>
    <submittedName>
        <fullName evidence="1">Uncharacterized protein</fullName>
    </submittedName>
</protein>
<gene>
    <name evidence="1" type="ORF">L6452_25755</name>
</gene>
<accession>A0ACB9AAU5</accession>